<feature type="region of interest" description="Disordered" evidence="13">
    <location>
        <begin position="379"/>
        <end position="473"/>
    </location>
</feature>
<dbReference type="InterPro" id="IPR037252">
    <property type="entry name" value="Mib_Herc2_sf"/>
</dbReference>
<dbReference type="InterPro" id="IPR002110">
    <property type="entry name" value="Ankyrin_rpt"/>
</dbReference>
<sequence>MSIIRPYKGSRVIRGQDWAYGNQDGGIGHIGTVVETDPESQVCSVLWDYGILMENCRAGDEGIDLRVVDTESSDFEYNLQHANCDTCVTVGPETKSISGYRWKCVECTDFDMCNLCYMQGKHDTAHHFMRYDNKLATVVPVPPRKRSRRLKVYSVMSGAQVKRSRRKGTDSEIGVIKTVTKIVQNQEIVVEWKSGETTTHLSGPNCKFDLVSAHPTVTVYIDHLPQADFNKIPDTWINVGDTVMIDLNIDTFKCLQKEYGGWNETMEKIMGELGTVNEVNTLKFKVYYPVAERTWHVCSNACIKISIAEAGDKVKVLENQAMVQERQNRHGGWRETMKDIIGKVGEVERVDSSGDLTVTFTSGIHLLNPSCCIKVMTSSQLPKKASDTDAEPKHTRKVDEKSADMSNMQTKTQTEEIKEKERGEILNEVKEESTQRTDTDKTHIIVVGEREQDTDSNKESLEDEDEDDDEDDGVDFLQWLINTEYEEMMDPGVRVVRGKDWKWGEQDGGEGNVGTVIDVGTQEDGSCPQRCAIVQWDSGYRNTYRAGFEDSFDLRIFDTATIGIRHPSVVCSVCEESDLMGFIWRCESNPDIILCNTCYHGDKNDVKLHFLRINKPGDAGVRANKREMSKKVTAKGVFEGARVSRGPDWMWEDQDGNGNGIVIAVVNFSLDTDRDAVEVTWDIGPSNVYRHGYDGKLDLKCIKVVPGGTYYRDQLPDLKINLNTTPAAPTASVSEAGSERLIAGDAVRIGVDPEVLQAIHKSAQGMWNDSMIDCIGKIGEVVVQSGEDVTVKFDIGSWTFKEMALDKVKQLKKGEIVRVRDNEQEVKELQNGHGNWDSQIQKTLGKKGKVHSIDRYGDVTLTFGSVRLQFNPAVLDPADGEPDTLSDEKPPKARDGDPNTLSDEKPPKARDIPVSSVKLPSQSPVAAEKTTPVTHQDTKSTAQLLAELEEVVRDGYADRVKTMLEEHIHLRDMGKPPLIITACELGHTDVVKELVNANCNLEVRNDKDSSKSDPLLTAVRKKYPDVVEVLLNAGVKKTVTNSHGQTAVHIAVQERDIKMLTLLQKHKLDINRKDNLGDSAITDAISTGDKRFIDIVVDWQGVQLNYFNRLSFSPLHFAARKGDNYAIRKILQKDPGLVNIPKSDGFTALHLAACQDHVGIVQFLVGMPSVDREAKTSKGLTPLHVAALHGSVKTINLFLGLEDGTEPISSTQPVVDLDSLDDKGNNALHFCLRGEDADVQQQSLPSEETVQRQIEIALKLIHRGVKYNTRNLDGKAPLDECTNELVKERIRTALQEKDVRHKVQPVAPPSNLCMSCDEDQASYQLEPCYCKICVECGGRKAKKCPNCSCEVQTRVKL</sequence>
<dbReference type="SMART" id="SM00248">
    <property type="entry name" value="ANK"/>
    <property type="match status" value="7"/>
</dbReference>
<dbReference type="Gene3D" id="2.30.30.40">
    <property type="entry name" value="SH3 Domains"/>
    <property type="match status" value="3"/>
</dbReference>
<dbReference type="InterPro" id="IPR040847">
    <property type="entry name" value="SH3_15"/>
</dbReference>
<evidence type="ECO:0000256" key="7">
    <source>
        <dbReference type="ARBA" id="ARBA00022723"/>
    </source>
</evidence>
<dbReference type="SMART" id="SM00291">
    <property type="entry name" value="ZnF_ZZ"/>
    <property type="match status" value="2"/>
</dbReference>
<accession>A0A210PKY6</accession>
<evidence type="ECO:0000256" key="10">
    <source>
        <dbReference type="ARBA" id="ARBA00022786"/>
    </source>
</evidence>
<comment type="caution">
    <text evidence="15">The sequence shown here is derived from an EMBL/GenBank/DDBJ whole genome shotgun (WGS) entry which is preliminary data.</text>
</comment>
<dbReference type="InterPro" id="IPR010606">
    <property type="entry name" value="Mib_Herc2"/>
</dbReference>
<keyword evidence="7" id="KW-0479">Metal-binding</keyword>
<dbReference type="InterPro" id="IPR043145">
    <property type="entry name" value="Znf_ZZ_sf"/>
</dbReference>
<dbReference type="InterPro" id="IPR000433">
    <property type="entry name" value="Znf_ZZ"/>
</dbReference>
<keyword evidence="5" id="KW-0963">Cytoplasm</keyword>
<comment type="catalytic activity">
    <reaction evidence="1">
        <text>S-ubiquitinyl-[E2 ubiquitin-conjugating enzyme]-L-cysteine + [acceptor protein]-L-lysine = [E2 ubiquitin-conjugating enzyme]-L-cysteine + N(6)-ubiquitinyl-[acceptor protein]-L-lysine.</text>
        <dbReference type="EC" id="2.3.2.27"/>
    </reaction>
</comment>
<keyword evidence="16" id="KW-1185">Reference proteome</keyword>
<dbReference type="EC" id="2.3.2.27" evidence="4"/>
<dbReference type="PANTHER" id="PTHR24202">
    <property type="entry name" value="E3 UBIQUITIN-PROTEIN LIGASE MIB2"/>
    <property type="match status" value="1"/>
</dbReference>
<dbReference type="PROSITE" id="PS50088">
    <property type="entry name" value="ANK_REPEAT"/>
    <property type="match status" value="3"/>
</dbReference>
<keyword evidence="8" id="KW-0677">Repeat</keyword>
<evidence type="ECO:0000259" key="14">
    <source>
        <dbReference type="PROSITE" id="PS51416"/>
    </source>
</evidence>
<proteinExistence type="predicted"/>
<evidence type="ECO:0000256" key="8">
    <source>
        <dbReference type="ARBA" id="ARBA00022737"/>
    </source>
</evidence>
<dbReference type="Pfam" id="PF00569">
    <property type="entry name" value="ZZ"/>
    <property type="match status" value="1"/>
</dbReference>
<dbReference type="PROSITE" id="PS51416">
    <property type="entry name" value="MIB_HERC2"/>
    <property type="match status" value="3"/>
</dbReference>
<dbReference type="GO" id="GO:0005737">
    <property type="term" value="C:cytoplasm"/>
    <property type="evidence" value="ECO:0007669"/>
    <property type="project" value="UniProtKB-SubCell"/>
</dbReference>
<keyword evidence="12" id="KW-0040">ANK repeat</keyword>
<evidence type="ECO:0000313" key="16">
    <source>
        <dbReference type="Proteomes" id="UP000242188"/>
    </source>
</evidence>
<evidence type="ECO:0000256" key="3">
    <source>
        <dbReference type="ARBA" id="ARBA00004906"/>
    </source>
</evidence>
<comment type="subcellular location">
    <subcellularLocation>
        <location evidence="2">Cytoplasm</location>
    </subcellularLocation>
</comment>
<name>A0A210PKY6_MIZYE</name>
<evidence type="ECO:0000256" key="6">
    <source>
        <dbReference type="ARBA" id="ARBA00022679"/>
    </source>
</evidence>
<dbReference type="PROSITE" id="PS50297">
    <property type="entry name" value="ANK_REP_REGION"/>
    <property type="match status" value="3"/>
</dbReference>
<dbReference type="UniPathway" id="UPA00143"/>
<dbReference type="SUPFAM" id="SSF48403">
    <property type="entry name" value="Ankyrin repeat"/>
    <property type="match status" value="1"/>
</dbReference>
<reference evidence="15 16" key="1">
    <citation type="journal article" date="2017" name="Nat. Ecol. Evol.">
        <title>Scallop genome provides insights into evolution of bilaterian karyotype and development.</title>
        <authorList>
            <person name="Wang S."/>
            <person name="Zhang J."/>
            <person name="Jiao W."/>
            <person name="Li J."/>
            <person name="Xun X."/>
            <person name="Sun Y."/>
            <person name="Guo X."/>
            <person name="Huan P."/>
            <person name="Dong B."/>
            <person name="Zhang L."/>
            <person name="Hu X."/>
            <person name="Sun X."/>
            <person name="Wang J."/>
            <person name="Zhao C."/>
            <person name="Wang Y."/>
            <person name="Wang D."/>
            <person name="Huang X."/>
            <person name="Wang R."/>
            <person name="Lv J."/>
            <person name="Li Y."/>
            <person name="Zhang Z."/>
            <person name="Liu B."/>
            <person name="Lu W."/>
            <person name="Hui Y."/>
            <person name="Liang J."/>
            <person name="Zhou Z."/>
            <person name="Hou R."/>
            <person name="Li X."/>
            <person name="Liu Y."/>
            <person name="Li H."/>
            <person name="Ning X."/>
            <person name="Lin Y."/>
            <person name="Zhao L."/>
            <person name="Xing Q."/>
            <person name="Dou J."/>
            <person name="Li Y."/>
            <person name="Mao J."/>
            <person name="Guo H."/>
            <person name="Dou H."/>
            <person name="Li T."/>
            <person name="Mu C."/>
            <person name="Jiang W."/>
            <person name="Fu Q."/>
            <person name="Fu X."/>
            <person name="Miao Y."/>
            <person name="Liu J."/>
            <person name="Yu Q."/>
            <person name="Li R."/>
            <person name="Liao H."/>
            <person name="Li X."/>
            <person name="Kong Y."/>
            <person name="Jiang Z."/>
            <person name="Chourrout D."/>
            <person name="Li R."/>
            <person name="Bao Z."/>
        </authorList>
    </citation>
    <scope>NUCLEOTIDE SEQUENCE [LARGE SCALE GENOMIC DNA]</scope>
    <source>
        <strain evidence="15 16">PY_sf001</strain>
    </source>
</reference>
<dbReference type="OrthoDB" id="661148at2759"/>
<evidence type="ECO:0000256" key="13">
    <source>
        <dbReference type="SAM" id="MobiDB-lite"/>
    </source>
</evidence>
<feature type="compositionally biased region" description="Basic and acidic residues" evidence="13">
    <location>
        <begin position="413"/>
        <end position="460"/>
    </location>
</feature>
<feature type="repeat" description="ANK" evidence="12">
    <location>
        <begin position="1178"/>
        <end position="1199"/>
    </location>
</feature>
<dbReference type="Gene3D" id="1.25.40.20">
    <property type="entry name" value="Ankyrin repeat-containing domain"/>
    <property type="match status" value="2"/>
</dbReference>
<dbReference type="FunFam" id="2.30.30.40:FF:000078">
    <property type="entry name" value="Putative e3 ubiquitin-protein ligase mib2"/>
    <property type="match status" value="1"/>
</dbReference>
<dbReference type="Gene3D" id="3.30.60.90">
    <property type="match status" value="2"/>
</dbReference>
<feature type="domain" description="MIB/HERC2" evidence="14">
    <location>
        <begin position="1"/>
        <end position="71"/>
    </location>
</feature>
<keyword evidence="11" id="KW-0862">Zinc</keyword>
<keyword evidence="9" id="KW-0863">Zinc-finger</keyword>
<dbReference type="Pfam" id="PF18346">
    <property type="entry name" value="SH3_15"/>
    <property type="match status" value="3"/>
</dbReference>
<protein>
    <recommendedName>
        <fullName evidence="4">RING-type E3 ubiquitin transferase</fullName>
        <ecNumber evidence="4">2.3.2.27</ecNumber>
    </recommendedName>
</protein>
<comment type="pathway">
    <text evidence="3">Protein modification; protein ubiquitination.</text>
</comment>
<dbReference type="GO" id="GO:0061630">
    <property type="term" value="F:ubiquitin protein ligase activity"/>
    <property type="evidence" value="ECO:0007669"/>
    <property type="project" value="UniProtKB-EC"/>
</dbReference>
<keyword evidence="10" id="KW-0833">Ubl conjugation pathway</keyword>
<dbReference type="STRING" id="6573.A0A210PKY6"/>
<evidence type="ECO:0000256" key="11">
    <source>
        <dbReference type="ARBA" id="ARBA00022833"/>
    </source>
</evidence>
<evidence type="ECO:0000256" key="9">
    <source>
        <dbReference type="ARBA" id="ARBA00022771"/>
    </source>
</evidence>
<keyword evidence="6" id="KW-0808">Transferase</keyword>
<feature type="compositionally biased region" description="Acidic residues" evidence="13">
    <location>
        <begin position="461"/>
        <end position="473"/>
    </location>
</feature>
<feature type="repeat" description="ANK" evidence="12">
    <location>
        <begin position="1144"/>
        <end position="1165"/>
    </location>
</feature>
<feature type="compositionally biased region" description="Basic and acidic residues" evidence="13">
    <location>
        <begin position="384"/>
        <end position="403"/>
    </location>
</feature>
<feature type="repeat" description="ANK" evidence="12">
    <location>
        <begin position="1043"/>
        <end position="1075"/>
    </location>
</feature>
<dbReference type="InterPro" id="IPR036770">
    <property type="entry name" value="Ankyrin_rpt-contain_sf"/>
</dbReference>
<dbReference type="FunFam" id="2.30.30.40:FF:000044">
    <property type="entry name" value="E3 ubiquitin-protein ligase MIB2, putative"/>
    <property type="match status" value="1"/>
</dbReference>
<dbReference type="PANTHER" id="PTHR24202:SF4">
    <property type="entry name" value="E3 UBIQUITIN-PROTEIN LIGASE MIB2-RELATED"/>
    <property type="match status" value="1"/>
</dbReference>
<feature type="compositionally biased region" description="Basic and acidic residues" evidence="13">
    <location>
        <begin position="886"/>
        <end position="911"/>
    </location>
</feature>
<dbReference type="GO" id="GO:0008270">
    <property type="term" value="F:zinc ion binding"/>
    <property type="evidence" value="ECO:0007669"/>
    <property type="project" value="UniProtKB-KW"/>
</dbReference>
<feature type="domain" description="MIB/HERC2" evidence="14">
    <location>
        <begin position="481"/>
        <end position="560"/>
    </location>
</feature>
<dbReference type="SUPFAM" id="SSF57850">
    <property type="entry name" value="RING/U-box"/>
    <property type="match status" value="2"/>
</dbReference>
<evidence type="ECO:0000256" key="1">
    <source>
        <dbReference type="ARBA" id="ARBA00000900"/>
    </source>
</evidence>
<dbReference type="Pfam" id="PF12796">
    <property type="entry name" value="Ank_2"/>
    <property type="match status" value="2"/>
</dbReference>
<evidence type="ECO:0000256" key="2">
    <source>
        <dbReference type="ARBA" id="ARBA00004496"/>
    </source>
</evidence>
<dbReference type="Proteomes" id="UP000242188">
    <property type="component" value="Unassembled WGS sequence"/>
</dbReference>
<feature type="domain" description="MIB/HERC2" evidence="14">
    <location>
        <begin position="629"/>
        <end position="705"/>
    </location>
</feature>
<evidence type="ECO:0000313" key="15">
    <source>
        <dbReference type="EMBL" id="OWF37152.1"/>
    </source>
</evidence>
<gene>
    <name evidence="15" type="ORF">KP79_PYT21330</name>
</gene>
<evidence type="ECO:0000256" key="12">
    <source>
        <dbReference type="PROSITE-ProRule" id="PRU00023"/>
    </source>
</evidence>
<dbReference type="EMBL" id="NEDP02005594">
    <property type="protein sequence ID" value="OWF37152.1"/>
    <property type="molecule type" value="Genomic_DNA"/>
</dbReference>
<evidence type="ECO:0000256" key="5">
    <source>
        <dbReference type="ARBA" id="ARBA00022490"/>
    </source>
</evidence>
<dbReference type="Pfam" id="PF06701">
    <property type="entry name" value="MIB_HERC2"/>
    <property type="match status" value="3"/>
</dbReference>
<dbReference type="GO" id="GO:0016567">
    <property type="term" value="P:protein ubiquitination"/>
    <property type="evidence" value="ECO:0007669"/>
    <property type="project" value="UniProtKB-UniPathway"/>
</dbReference>
<evidence type="ECO:0000256" key="4">
    <source>
        <dbReference type="ARBA" id="ARBA00012483"/>
    </source>
</evidence>
<dbReference type="SUPFAM" id="SSF159034">
    <property type="entry name" value="Mib/herc2 domain-like"/>
    <property type="match status" value="3"/>
</dbReference>
<organism evidence="15 16">
    <name type="scientific">Mizuhopecten yessoensis</name>
    <name type="common">Japanese scallop</name>
    <name type="synonym">Patinopecten yessoensis</name>
    <dbReference type="NCBI Taxonomy" id="6573"/>
    <lineage>
        <taxon>Eukaryota</taxon>
        <taxon>Metazoa</taxon>
        <taxon>Spiralia</taxon>
        <taxon>Lophotrochozoa</taxon>
        <taxon>Mollusca</taxon>
        <taxon>Bivalvia</taxon>
        <taxon>Autobranchia</taxon>
        <taxon>Pteriomorphia</taxon>
        <taxon>Pectinida</taxon>
        <taxon>Pectinoidea</taxon>
        <taxon>Pectinidae</taxon>
        <taxon>Mizuhopecten</taxon>
    </lineage>
</organism>
<feature type="region of interest" description="Disordered" evidence="13">
    <location>
        <begin position="873"/>
        <end position="939"/>
    </location>
</feature>